<organism evidence="1 2">
    <name type="scientific">Ramazzottius varieornatus</name>
    <name type="common">Water bear</name>
    <name type="synonym">Tardigrade</name>
    <dbReference type="NCBI Taxonomy" id="947166"/>
    <lineage>
        <taxon>Eukaryota</taxon>
        <taxon>Metazoa</taxon>
        <taxon>Ecdysozoa</taxon>
        <taxon>Tardigrada</taxon>
        <taxon>Eutardigrada</taxon>
        <taxon>Parachela</taxon>
        <taxon>Hypsibioidea</taxon>
        <taxon>Ramazzottiidae</taxon>
        <taxon>Ramazzottius</taxon>
    </lineage>
</organism>
<evidence type="ECO:0000313" key="2">
    <source>
        <dbReference type="Proteomes" id="UP000186922"/>
    </source>
</evidence>
<dbReference type="EMBL" id="BDGG01000003">
    <property type="protein sequence ID" value="GAU96887.1"/>
    <property type="molecule type" value="Genomic_DNA"/>
</dbReference>
<keyword evidence="2" id="KW-1185">Reference proteome</keyword>
<dbReference type="Proteomes" id="UP000186922">
    <property type="component" value="Unassembled WGS sequence"/>
</dbReference>
<accession>A0A1D1VAX6</accession>
<gene>
    <name evidence="1" type="primary">RvY_08258-1</name>
    <name evidence="1" type="synonym">RvY_08258.1</name>
    <name evidence="1" type="ORF">RvY_08258</name>
</gene>
<sequence>MYALKYVKDPSTKVAVEGCAHTIAERDTGFVARILLNQSVPPQVCKLQPSKVAIGKPEKPAAVTEIAGYLAAKNSD</sequence>
<name>A0A1D1VAX6_RAMVA</name>
<evidence type="ECO:0000313" key="1">
    <source>
        <dbReference type="EMBL" id="GAU96887.1"/>
    </source>
</evidence>
<comment type="caution">
    <text evidence="1">The sequence shown here is derived from an EMBL/GenBank/DDBJ whole genome shotgun (WGS) entry which is preliminary data.</text>
</comment>
<reference evidence="1 2" key="1">
    <citation type="journal article" date="2016" name="Nat. Commun.">
        <title>Extremotolerant tardigrade genome and improved radiotolerance of human cultured cells by tardigrade-unique protein.</title>
        <authorList>
            <person name="Hashimoto T."/>
            <person name="Horikawa D.D."/>
            <person name="Saito Y."/>
            <person name="Kuwahara H."/>
            <person name="Kozuka-Hata H."/>
            <person name="Shin-I T."/>
            <person name="Minakuchi Y."/>
            <person name="Ohishi K."/>
            <person name="Motoyama A."/>
            <person name="Aizu T."/>
            <person name="Enomoto A."/>
            <person name="Kondo K."/>
            <person name="Tanaka S."/>
            <person name="Hara Y."/>
            <person name="Koshikawa S."/>
            <person name="Sagara H."/>
            <person name="Miura T."/>
            <person name="Yokobori S."/>
            <person name="Miyagawa K."/>
            <person name="Suzuki Y."/>
            <person name="Kubo T."/>
            <person name="Oyama M."/>
            <person name="Kohara Y."/>
            <person name="Fujiyama A."/>
            <person name="Arakawa K."/>
            <person name="Katayama T."/>
            <person name="Toyoda A."/>
            <person name="Kunieda T."/>
        </authorList>
    </citation>
    <scope>NUCLEOTIDE SEQUENCE [LARGE SCALE GENOMIC DNA]</scope>
    <source>
        <strain evidence="1 2">YOKOZUNA-1</strain>
    </source>
</reference>
<dbReference type="AlphaFoldDB" id="A0A1D1VAX6"/>
<proteinExistence type="predicted"/>
<protein>
    <submittedName>
        <fullName evidence="1">Uncharacterized protein</fullName>
    </submittedName>
</protein>